<feature type="non-terminal residue" evidence="2">
    <location>
        <position position="91"/>
    </location>
</feature>
<evidence type="ECO:0000313" key="3">
    <source>
        <dbReference type="Proteomes" id="UP001233999"/>
    </source>
</evidence>
<comment type="caution">
    <text evidence="2">The sequence shown here is derived from an EMBL/GenBank/DDBJ whole genome shotgun (WGS) entry which is preliminary data.</text>
</comment>
<feature type="region of interest" description="Disordered" evidence="1">
    <location>
        <begin position="54"/>
        <end position="91"/>
    </location>
</feature>
<feature type="compositionally biased region" description="Polar residues" evidence="1">
    <location>
        <begin position="60"/>
        <end position="76"/>
    </location>
</feature>
<sequence>ECTSNSLLTIDDPYNGEKLLQGPLALPQPTVQAVAVGLRQLKGDTTSLSETRFLIPHPQGDSSPPGNLNRIRNSSVEGKEKKQSGDQKWRP</sequence>
<feature type="compositionally biased region" description="Basic and acidic residues" evidence="1">
    <location>
        <begin position="77"/>
        <end position="91"/>
    </location>
</feature>
<organism evidence="2 3">
    <name type="scientific">Diploptera punctata</name>
    <name type="common">Pacific beetle cockroach</name>
    <dbReference type="NCBI Taxonomy" id="6984"/>
    <lineage>
        <taxon>Eukaryota</taxon>
        <taxon>Metazoa</taxon>
        <taxon>Ecdysozoa</taxon>
        <taxon>Arthropoda</taxon>
        <taxon>Hexapoda</taxon>
        <taxon>Insecta</taxon>
        <taxon>Pterygota</taxon>
        <taxon>Neoptera</taxon>
        <taxon>Polyneoptera</taxon>
        <taxon>Dictyoptera</taxon>
        <taxon>Blattodea</taxon>
        <taxon>Blaberoidea</taxon>
        <taxon>Blaberidae</taxon>
        <taxon>Diplopterinae</taxon>
        <taxon>Diploptera</taxon>
    </lineage>
</organism>
<reference evidence="2" key="1">
    <citation type="journal article" date="2023" name="IScience">
        <title>Live-bearing cockroach genome reveals convergent evolutionary mechanisms linked to viviparity in insects and beyond.</title>
        <authorList>
            <person name="Fouks B."/>
            <person name="Harrison M.C."/>
            <person name="Mikhailova A.A."/>
            <person name="Marchal E."/>
            <person name="English S."/>
            <person name="Carruthers M."/>
            <person name="Jennings E.C."/>
            <person name="Chiamaka E.L."/>
            <person name="Frigard R.A."/>
            <person name="Pippel M."/>
            <person name="Attardo G.M."/>
            <person name="Benoit J.B."/>
            <person name="Bornberg-Bauer E."/>
            <person name="Tobe S.S."/>
        </authorList>
    </citation>
    <scope>NUCLEOTIDE SEQUENCE</scope>
    <source>
        <strain evidence="2">Stay&amp;Tobe</strain>
    </source>
</reference>
<name>A0AAD8AND0_DIPPU</name>
<protein>
    <submittedName>
        <fullName evidence="2">Uncharacterized protein</fullName>
    </submittedName>
</protein>
<feature type="non-terminal residue" evidence="2">
    <location>
        <position position="1"/>
    </location>
</feature>
<dbReference type="EMBL" id="JASPKZ010000045">
    <property type="protein sequence ID" value="KAJ9600833.1"/>
    <property type="molecule type" value="Genomic_DNA"/>
</dbReference>
<evidence type="ECO:0000256" key="1">
    <source>
        <dbReference type="SAM" id="MobiDB-lite"/>
    </source>
</evidence>
<accession>A0AAD8AND0</accession>
<proteinExistence type="predicted"/>
<keyword evidence="3" id="KW-1185">Reference proteome</keyword>
<dbReference type="Proteomes" id="UP001233999">
    <property type="component" value="Unassembled WGS sequence"/>
</dbReference>
<evidence type="ECO:0000313" key="2">
    <source>
        <dbReference type="EMBL" id="KAJ9600833.1"/>
    </source>
</evidence>
<reference evidence="2" key="2">
    <citation type="submission" date="2023-05" db="EMBL/GenBank/DDBJ databases">
        <authorList>
            <person name="Fouks B."/>
        </authorList>
    </citation>
    <scope>NUCLEOTIDE SEQUENCE</scope>
    <source>
        <strain evidence="2">Stay&amp;Tobe</strain>
        <tissue evidence="2">Testes</tissue>
    </source>
</reference>
<gene>
    <name evidence="2" type="ORF">L9F63_001045</name>
</gene>
<dbReference type="AlphaFoldDB" id="A0AAD8AND0"/>